<evidence type="ECO:0000313" key="1">
    <source>
        <dbReference type="Proteomes" id="UP000095286"/>
    </source>
</evidence>
<sequence>MKIPFNSTILEDSGLANTRNNGAYFNDVVESTCLDADIHFLNLKGVEKNRLHSFGGITSNLNLGHKRTEQLKKKSSIRERMMPQLEESFAQTINSYAVKRNTKALFEGYQRVVRENSEICNGAMWNKVLQFFSKSIVHGYTSVREFRMSKEFHEGSVVASLTFLQKEFKEHMECVVQKNLKRAKRGGKPGNEYLIEAYLNVISEPINDSQELTIGSHSGWKVLFCALRMGDFKLLERFSAKISSPDHSEVAQYLSTITTNPKLSDAQLKKLAAEYEKVCEKDTDHHKRAIYGVLIDEEVEEINNSLENWTWSKIMTLHVNQEKGIEMLHNFQKVVKVDFGESYFVDESGNVSMYFSLLWLSGQYEAAIDALYRGGHVIEAVHIAILCHENEVLLISKKLSDDYLTSADEEGWPHLCGINFPRLVIYYLQRFFTTNSISYVEYSGILKNYCTQSGENLFAACISKLLCNADDERNRILGFINQNGEQKDGLINRYAQLDIPEVISQVAGDLNYQGKRIQAAKLYSLIKEMDTAAKVLNELLSSVIVNKSEVRSEALCFTHWFLEICIRQEHDSVDAIRMDTLQLLYKLGLFFEYAQDGLNKDAIYYMNSLKFIPVNIAQVPSLLEMVGTMATEVRMILPDILLAYVTCLVEQWNCKNEDIERFYIRDMGQAIIQYVGRISLKFPTHVHNKLLQLFVCLK</sequence>
<protein>
    <submittedName>
        <fullName evidence="2">Nuclear pore protein</fullName>
    </submittedName>
</protein>
<reference evidence="2" key="1">
    <citation type="submission" date="2016-11" db="UniProtKB">
        <authorList>
            <consortium name="WormBaseParasite"/>
        </authorList>
    </citation>
    <scope>IDENTIFICATION</scope>
    <source>
        <strain evidence="2">KR3021</strain>
    </source>
</reference>
<dbReference type="WBParaSite" id="RSKR_0000443400.1">
    <property type="protein sequence ID" value="RSKR_0000443400.1"/>
    <property type="gene ID" value="RSKR_0000443400"/>
</dbReference>
<name>A0AC35TUE3_9BILA</name>
<accession>A0AC35TUE3</accession>
<dbReference type="Proteomes" id="UP000095286">
    <property type="component" value="Unplaced"/>
</dbReference>
<evidence type="ECO:0000313" key="2">
    <source>
        <dbReference type="WBParaSite" id="RSKR_0000443400.1"/>
    </source>
</evidence>
<organism evidence="1 2">
    <name type="scientific">Rhabditophanes sp. KR3021</name>
    <dbReference type="NCBI Taxonomy" id="114890"/>
    <lineage>
        <taxon>Eukaryota</taxon>
        <taxon>Metazoa</taxon>
        <taxon>Ecdysozoa</taxon>
        <taxon>Nematoda</taxon>
        <taxon>Chromadorea</taxon>
        <taxon>Rhabditida</taxon>
        <taxon>Tylenchina</taxon>
        <taxon>Panagrolaimomorpha</taxon>
        <taxon>Strongyloidoidea</taxon>
        <taxon>Alloionematidae</taxon>
        <taxon>Rhabditophanes</taxon>
    </lineage>
</organism>
<proteinExistence type="predicted"/>